<evidence type="ECO:0000313" key="3">
    <source>
        <dbReference type="Proteomes" id="UP001218188"/>
    </source>
</evidence>
<evidence type="ECO:0000313" key="2">
    <source>
        <dbReference type="EMBL" id="KAJ7019555.1"/>
    </source>
</evidence>
<feature type="compositionally biased region" description="Basic and acidic residues" evidence="1">
    <location>
        <begin position="235"/>
        <end position="247"/>
    </location>
</feature>
<proteinExistence type="predicted"/>
<name>A0AAD6S429_9AGAR</name>
<feature type="compositionally biased region" description="Basic residues" evidence="1">
    <location>
        <begin position="280"/>
        <end position="290"/>
    </location>
</feature>
<reference evidence="2" key="1">
    <citation type="submission" date="2023-03" db="EMBL/GenBank/DDBJ databases">
        <title>Massive genome expansion in bonnet fungi (Mycena s.s.) driven by repeated elements and novel gene families across ecological guilds.</title>
        <authorList>
            <consortium name="Lawrence Berkeley National Laboratory"/>
            <person name="Harder C.B."/>
            <person name="Miyauchi S."/>
            <person name="Viragh M."/>
            <person name="Kuo A."/>
            <person name="Thoen E."/>
            <person name="Andreopoulos B."/>
            <person name="Lu D."/>
            <person name="Skrede I."/>
            <person name="Drula E."/>
            <person name="Henrissat B."/>
            <person name="Morin E."/>
            <person name="Kohler A."/>
            <person name="Barry K."/>
            <person name="LaButti K."/>
            <person name="Morin E."/>
            <person name="Salamov A."/>
            <person name="Lipzen A."/>
            <person name="Mereny Z."/>
            <person name="Hegedus B."/>
            <person name="Baldrian P."/>
            <person name="Stursova M."/>
            <person name="Weitz H."/>
            <person name="Taylor A."/>
            <person name="Grigoriev I.V."/>
            <person name="Nagy L.G."/>
            <person name="Martin F."/>
            <person name="Kauserud H."/>
        </authorList>
    </citation>
    <scope>NUCLEOTIDE SEQUENCE</scope>
    <source>
        <strain evidence="2">CBHHK200</strain>
    </source>
</reference>
<sequence>MAKGNKARKSRVARGRGKGASSRFVDDEAADSDDGVLVEAECVQSWIAGYRGETLTSHSSVASRDNSEGYNMVPNEADLAFIDDHGSVNPSKPEGKGTARTKQKARRVSGSVIDIQDSSDEEDLTAMAVDDRVFALIYALHRLSDIRLKASTLPSPLATRSTSKARVGLPEKGIIFSDDKEKDLGQASDQTKQPDAVLPFQMDPEQLLQFNAWMAMKNGGTALEPSARRSSVRGMKTEEKEDADKATLRSRRPTTRALRQLSPDWDLPLGISEQPEASKGKKRTSSARKRAATDSDEDTDIESRREKVSMNRASRPIGTYMDPPSVPNIEGMGDNRKGLTMAQFFSGKSVAKQDEEVEASKDEVLLPDGQIDDSVNGSDTEPPSTVFLEDLDTYKAYFDPRAPCGVNDPELQDPVLAPGYADLHPLPRGGREVLPAFEPQGMAFEDTGDFKGGRVNFSSWKRHLKHMLADNSIGALVFKEAEPNFINPSRVSPLRLSRQASPGSNPTYRLLVGTRIATCVSALFCSESVIVEAAKIGAKSERMRKWVSGIFHNQEWERFEALMCLVFGEQTMYSQITPKKAVAFQTMISPETTGVSKDTIFASQRLPADMFTPVVSKSPSKKPGTPKAVFKSKTLLAIQRSQCGFIAFPVYDARKVVLDFQADLGRLDQVLPRFAGEIPFSSFIVVGYTASSYQAARSGSTEKVAQLGCNVLWVIVCGTPVLRKK</sequence>
<gene>
    <name evidence="2" type="ORF">C8F04DRAFT_1242538</name>
</gene>
<feature type="compositionally biased region" description="Basic residues" evidence="1">
    <location>
        <begin position="1"/>
        <end position="17"/>
    </location>
</feature>
<protein>
    <submittedName>
        <fullName evidence="2">Uncharacterized protein</fullName>
    </submittedName>
</protein>
<dbReference type="Proteomes" id="UP001218188">
    <property type="component" value="Unassembled WGS sequence"/>
</dbReference>
<dbReference type="EMBL" id="JARJCM010000290">
    <property type="protein sequence ID" value="KAJ7019555.1"/>
    <property type="molecule type" value="Genomic_DNA"/>
</dbReference>
<evidence type="ECO:0000256" key="1">
    <source>
        <dbReference type="SAM" id="MobiDB-lite"/>
    </source>
</evidence>
<feature type="region of interest" description="Disordered" evidence="1">
    <location>
        <begin position="222"/>
        <end position="327"/>
    </location>
</feature>
<feature type="region of interest" description="Disordered" evidence="1">
    <location>
        <begin position="1"/>
        <end position="33"/>
    </location>
</feature>
<dbReference type="AlphaFoldDB" id="A0AAD6S429"/>
<keyword evidence="3" id="KW-1185">Reference proteome</keyword>
<organism evidence="2 3">
    <name type="scientific">Mycena alexandri</name>
    <dbReference type="NCBI Taxonomy" id="1745969"/>
    <lineage>
        <taxon>Eukaryota</taxon>
        <taxon>Fungi</taxon>
        <taxon>Dikarya</taxon>
        <taxon>Basidiomycota</taxon>
        <taxon>Agaricomycotina</taxon>
        <taxon>Agaricomycetes</taxon>
        <taxon>Agaricomycetidae</taxon>
        <taxon>Agaricales</taxon>
        <taxon>Marasmiineae</taxon>
        <taxon>Mycenaceae</taxon>
        <taxon>Mycena</taxon>
    </lineage>
</organism>
<accession>A0AAD6S429</accession>
<feature type="region of interest" description="Disordered" evidence="1">
    <location>
        <begin position="84"/>
        <end position="111"/>
    </location>
</feature>
<comment type="caution">
    <text evidence="2">The sequence shown here is derived from an EMBL/GenBank/DDBJ whole genome shotgun (WGS) entry which is preliminary data.</text>
</comment>